<accession>A0A4Y9YFI4</accession>
<evidence type="ECO:0000313" key="1">
    <source>
        <dbReference type="EMBL" id="TFY61314.1"/>
    </source>
</evidence>
<reference evidence="1 2" key="1">
    <citation type="submission" date="2019-02" db="EMBL/GenBank/DDBJ databases">
        <title>Genome sequencing of the rare red list fungi Dentipellis fragilis.</title>
        <authorList>
            <person name="Buettner E."/>
            <person name="Kellner H."/>
        </authorList>
    </citation>
    <scope>NUCLEOTIDE SEQUENCE [LARGE SCALE GENOMIC DNA]</scope>
    <source>
        <strain evidence="1 2">DSM 105465</strain>
    </source>
</reference>
<sequence>MAFVAAYKKGRWSPSMVFKSLISLIFSQPLNANHHRTLNALNNAVQSADDNVSHSTGTITEVLKDEEPLRLTIRNDNTGKETTYQACLADFSSVSCSILNAYQEMNIVKKID</sequence>
<protein>
    <submittedName>
        <fullName evidence="1">Uncharacterized protein</fullName>
    </submittedName>
</protein>
<organism evidence="1 2">
    <name type="scientific">Dentipellis fragilis</name>
    <dbReference type="NCBI Taxonomy" id="205917"/>
    <lineage>
        <taxon>Eukaryota</taxon>
        <taxon>Fungi</taxon>
        <taxon>Dikarya</taxon>
        <taxon>Basidiomycota</taxon>
        <taxon>Agaricomycotina</taxon>
        <taxon>Agaricomycetes</taxon>
        <taxon>Russulales</taxon>
        <taxon>Hericiaceae</taxon>
        <taxon>Dentipellis</taxon>
    </lineage>
</organism>
<proteinExistence type="predicted"/>
<dbReference type="Proteomes" id="UP000298327">
    <property type="component" value="Unassembled WGS sequence"/>
</dbReference>
<keyword evidence="2" id="KW-1185">Reference proteome</keyword>
<comment type="caution">
    <text evidence="1">The sequence shown here is derived from an EMBL/GenBank/DDBJ whole genome shotgun (WGS) entry which is preliminary data.</text>
</comment>
<dbReference type="AlphaFoldDB" id="A0A4Y9YFI4"/>
<name>A0A4Y9YFI4_9AGAM</name>
<evidence type="ECO:0000313" key="2">
    <source>
        <dbReference type="Proteomes" id="UP000298327"/>
    </source>
</evidence>
<dbReference type="OrthoDB" id="10052172at2759"/>
<gene>
    <name evidence="1" type="ORF">EVG20_g7106</name>
</gene>
<dbReference type="EMBL" id="SEOQ01000516">
    <property type="protein sequence ID" value="TFY61314.1"/>
    <property type="molecule type" value="Genomic_DNA"/>
</dbReference>